<evidence type="ECO:0000256" key="6">
    <source>
        <dbReference type="PROSITE-ProRule" id="PRU00433"/>
    </source>
</evidence>
<dbReference type="PROSITE" id="PS51007">
    <property type="entry name" value="CYTC"/>
    <property type="match status" value="2"/>
</dbReference>
<evidence type="ECO:0000313" key="11">
    <source>
        <dbReference type="Proteomes" id="UP000197334"/>
    </source>
</evidence>
<keyword evidence="8" id="KW-0732">Signal</keyword>
<keyword evidence="1" id="KW-0813">Transport</keyword>
<dbReference type="Gene3D" id="1.10.760.10">
    <property type="entry name" value="Cytochrome c-like domain"/>
    <property type="match status" value="2"/>
</dbReference>
<dbReference type="PRINTS" id="PR00607">
    <property type="entry name" value="CYTCHROMECIE"/>
</dbReference>
<evidence type="ECO:0000256" key="2">
    <source>
        <dbReference type="ARBA" id="ARBA00022617"/>
    </source>
</evidence>
<name>A0A246S5C8_9GAMM</name>
<feature type="compositionally biased region" description="Acidic residues" evidence="7">
    <location>
        <begin position="155"/>
        <end position="173"/>
    </location>
</feature>
<evidence type="ECO:0000256" key="1">
    <source>
        <dbReference type="ARBA" id="ARBA00022448"/>
    </source>
</evidence>
<dbReference type="PANTHER" id="PTHR40942">
    <property type="match status" value="1"/>
</dbReference>
<keyword evidence="11" id="KW-1185">Reference proteome</keyword>
<evidence type="ECO:0000313" key="10">
    <source>
        <dbReference type="EMBL" id="OWV31665.1"/>
    </source>
</evidence>
<feature type="region of interest" description="Disordered" evidence="7">
    <location>
        <begin position="149"/>
        <end position="216"/>
    </location>
</feature>
<dbReference type="InterPro" id="IPR002323">
    <property type="entry name" value="Cyt_CIE"/>
</dbReference>
<comment type="caution">
    <text evidence="10">The sequence shown here is derived from an EMBL/GenBank/DDBJ whole genome shotgun (WGS) entry which is preliminary data.</text>
</comment>
<feature type="domain" description="Cytochrome c" evidence="9">
    <location>
        <begin position="63"/>
        <end position="143"/>
    </location>
</feature>
<feature type="chain" id="PRO_5012286721" evidence="8">
    <location>
        <begin position="25"/>
        <end position="293"/>
    </location>
</feature>
<dbReference type="InterPro" id="IPR009056">
    <property type="entry name" value="Cyt_c-like_dom"/>
</dbReference>
<evidence type="ECO:0000256" key="8">
    <source>
        <dbReference type="SAM" id="SignalP"/>
    </source>
</evidence>
<evidence type="ECO:0000259" key="9">
    <source>
        <dbReference type="PROSITE" id="PS51007"/>
    </source>
</evidence>
<keyword evidence="5 6" id="KW-0408">Iron</keyword>
<dbReference type="AlphaFoldDB" id="A0A246S5C8"/>
<accession>A0A246S5C8</accession>
<evidence type="ECO:0000256" key="3">
    <source>
        <dbReference type="ARBA" id="ARBA00022723"/>
    </source>
</evidence>
<dbReference type="InterPro" id="IPR036909">
    <property type="entry name" value="Cyt_c-like_dom_sf"/>
</dbReference>
<dbReference type="OrthoDB" id="9814708at2"/>
<dbReference type="Pfam" id="PF13442">
    <property type="entry name" value="Cytochrome_CBB3"/>
    <property type="match status" value="2"/>
</dbReference>
<keyword evidence="3 6" id="KW-0479">Metal-binding</keyword>
<sequence length="293" mass="29222">MKAKLIMSGLAALGFMAGTSSVYAQDDAARDAIAERLAPVGQLCLQGQDCGTAAAPPSDSSSGGDIDGEGIYGNVCSACHESGAAGAPIRGDEEAWAERAEQGFATLLDHAINGIGAMPAKGGNPNLSDEEVEAAVAYMVEPVMEVPELSSGDEAAADDEASSDEVAADEAASEETAAAEGEEAATEEATASNDDAASEEDAAASEEASGGSDLDGEALYASSGCAACHDNGVAGAPTKGDSEAWAARLEKGADELYASAINGIGAMPAKGGNPNLSDEEVMAIVDYMMAEAQ</sequence>
<keyword evidence="2 6" id="KW-0349">Heme</keyword>
<evidence type="ECO:0000256" key="4">
    <source>
        <dbReference type="ARBA" id="ARBA00022982"/>
    </source>
</evidence>
<feature type="signal peptide" evidence="8">
    <location>
        <begin position="1"/>
        <end position="24"/>
    </location>
</feature>
<dbReference type="SUPFAM" id="SSF46626">
    <property type="entry name" value="Cytochrome c"/>
    <property type="match status" value="2"/>
</dbReference>
<dbReference type="STRING" id="213554.FF32_06025"/>
<evidence type="ECO:0000256" key="7">
    <source>
        <dbReference type="SAM" id="MobiDB-lite"/>
    </source>
</evidence>
<keyword evidence="4" id="KW-0249">Electron transport</keyword>
<feature type="domain" description="Cytochrome c" evidence="9">
    <location>
        <begin position="211"/>
        <end position="292"/>
    </location>
</feature>
<dbReference type="Proteomes" id="UP000197334">
    <property type="component" value="Unassembled WGS sequence"/>
</dbReference>
<protein>
    <submittedName>
        <fullName evidence="10">Cytochrome C</fullName>
    </submittedName>
</protein>
<dbReference type="GO" id="GO:0020037">
    <property type="term" value="F:heme binding"/>
    <property type="evidence" value="ECO:0007669"/>
    <property type="project" value="InterPro"/>
</dbReference>
<dbReference type="EMBL" id="JPUA01000001">
    <property type="protein sequence ID" value="OWV31665.1"/>
    <property type="molecule type" value="Genomic_DNA"/>
</dbReference>
<proteinExistence type="predicted"/>
<dbReference type="GO" id="GO:0005506">
    <property type="term" value="F:iron ion binding"/>
    <property type="evidence" value="ECO:0007669"/>
    <property type="project" value="InterPro"/>
</dbReference>
<dbReference type="PANTHER" id="PTHR40942:SF4">
    <property type="entry name" value="CYTOCHROME C5"/>
    <property type="match status" value="1"/>
</dbReference>
<gene>
    <name evidence="10" type="ORF">JI62_00440</name>
</gene>
<organism evidence="10 11">
    <name type="scientific">Halomonas campaniensis</name>
    <dbReference type="NCBI Taxonomy" id="213554"/>
    <lineage>
        <taxon>Bacteria</taxon>
        <taxon>Pseudomonadati</taxon>
        <taxon>Pseudomonadota</taxon>
        <taxon>Gammaproteobacteria</taxon>
        <taxon>Oceanospirillales</taxon>
        <taxon>Halomonadaceae</taxon>
        <taxon>Halomonas</taxon>
    </lineage>
</organism>
<evidence type="ECO:0000256" key="5">
    <source>
        <dbReference type="ARBA" id="ARBA00023004"/>
    </source>
</evidence>
<reference evidence="10 11" key="1">
    <citation type="submission" date="2014-08" db="EMBL/GenBank/DDBJ databases">
        <title>Draft genome sequence of a novel L-asparaginase producing marine bacterium, Halomonas campaniensis.</title>
        <authorList>
            <person name="Sundarakrishnan B."/>
            <person name="Moushumi Priya A."/>
            <person name="Raman G."/>
            <person name="Sakthivel N."/>
            <person name="Park S."/>
            <person name="Jayachandran S."/>
        </authorList>
    </citation>
    <scope>NUCLEOTIDE SEQUENCE [LARGE SCALE GENOMIC DNA]</scope>
    <source>
        <strain evidence="10 11">SK03</strain>
    </source>
</reference>
<dbReference type="RefSeq" id="WP_088698277.1">
    <property type="nucleotide sequence ID" value="NZ_JPUA01000001.1"/>
</dbReference>
<dbReference type="GO" id="GO:0009055">
    <property type="term" value="F:electron transfer activity"/>
    <property type="evidence" value="ECO:0007669"/>
    <property type="project" value="InterPro"/>
</dbReference>